<evidence type="ECO:0000256" key="5">
    <source>
        <dbReference type="ARBA" id="ARBA00022960"/>
    </source>
</evidence>
<evidence type="ECO:0000256" key="1">
    <source>
        <dbReference type="ARBA" id="ARBA00022475"/>
    </source>
</evidence>
<dbReference type="CDD" id="cd03785">
    <property type="entry name" value="GT28_MurG"/>
    <property type="match status" value="1"/>
</dbReference>
<keyword evidence="6 10" id="KW-0573">Peptidoglycan synthesis</keyword>
<comment type="pathway">
    <text evidence="10">Cell wall biogenesis; peptidoglycan biosynthesis.</text>
</comment>
<comment type="caution">
    <text evidence="13">The sequence shown here is derived from an EMBL/GenBank/DDBJ whole genome shotgun (WGS) entry which is preliminary data.</text>
</comment>
<dbReference type="InterPro" id="IPR006009">
    <property type="entry name" value="GlcNAc_MurG"/>
</dbReference>
<dbReference type="Pfam" id="PF03033">
    <property type="entry name" value="Glyco_transf_28"/>
    <property type="match status" value="1"/>
</dbReference>
<evidence type="ECO:0000313" key="14">
    <source>
        <dbReference type="Proteomes" id="UP000177130"/>
    </source>
</evidence>
<dbReference type="AlphaFoldDB" id="A0A1G2MIL7"/>
<comment type="catalytic activity">
    <reaction evidence="10">
        <text>di-trans,octa-cis-undecaprenyl diphospho-N-acetyl-alpha-D-muramoyl-L-alanyl-D-glutamyl-meso-2,6-diaminopimeloyl-D-alanyl-D-alanine + UDP-N-acetyl-alpha-D-glucosamine = di-trans,octa-cis-undecaprenyl diphospho-[N-acetyl-alpha-D-glucosaminyl-(1-&gt;4)]-N-acetyl-alpha-D-muramoyl-L-alanyl-D-glutamyl-meso-2,6-diaminopimeloyl-D-alanyl-D-alanine + UDP + H(+)</text>
        <dbReference type="Rhea" id="RHEA:31227"/>
        <dbReference type="ChEBI" id="CHEBI:15378"/>
        <dbReference type="ChEBI" id="CHEBI:57705"/>
        <dbReference type="ChEBI" id="CHEBI:58223"/>
        <dbReference type="ChEBI" id="CHEBI:61387"/>
        <dbReference type="ChEBI" id="CHEBI:61388"/>
        <dbReference type="EC" id="2.4.1.227"/>
    </reaction>
</comment>
<feature type="domain" description="Glycosyl transferase family 28 C-terminal" evidence="12">
    <location>
        <begin position="193"/>
        <end position="356"/>
    </location>
</feature>
<evidence type="ECO:0000259" key="11">
    <source>
        <dbReference type="Pfam" id="PF03033"/>
    </source>
</evidence>
<protein>
    <recommendedName>
        <fullName evidence="10">UDP-N-acetylglucosamine--N-acetylmuramyl-(pentapeptide) pyrophosphoryl-undecaprenol N-acetylglucosamine transferase</fullName>
        <ecNumber evidence="10">2.4.1.227</ecNumber>
    </recommendedName>
    <alternativeName>
        <fullName evidence="10">Undecaprenyl-PP-MurNAc-pentapeptide-UDPGlcNAc GlcNAc transferase</fullName>
    </alternativeName>
</protein>
<comment type="caution">
    <text evidence="10">Lacks conserved residue(s) required for the propagation of feature annotation.</text>
</comment>
<dbReference type="GO" id="GO:0009252">
    <property type="term" value="P:peptidoglycan biosynthetic process"/>
    <property type="evidence" value="ECO:0007669"/>
    <property type="project" value="UniProtKB-UniRule"/>
</dbReference>
<feature type="binding site" evidence="10">
    <location>
        <position position="303"/>
    </location>
    <ligand>
        <name>UDP-N-acetyl-alpha-D-glucosamine</name>
        <dbReference type="ChEBI" id="CHEBI:57705"/>
    </ligand>
</feature>
<feature type="binding site" evidence="10">
    <location>
        <begin position="10"/>
        <end position="12"/>
    </location>
    <ligand>
        <name>UDP-N-acetyl-alpha-D-glucosamine</name>
        <dbReference type="ChEBI" id="CHEBI:57705"/>
    </ligand>
</feature>
<keyword evidence="5 10" id="KW-0133">Cell shape</keyword>
<organism evidence="13 14">
    <name type="scientific">Candidatus Taylorbacteria bacterium RIFCSPHIGHO2_02_FULL_43_32b</name>
    <dbReference type="NCBI Taxonomy" id="1802306"/>
    <lineage>
        <taxon>Bacteria</taxon>
        <taxon>Candidatus Tayloriibacteriota</taxon>
    </lineage>
</organism>
<evidence type="ECO:0000259" key="12">
    <source>
        <dbReference type="Pfam" id="PF04101"/>
    </source>
</evidence>
<dbReference type="SUPFAM" id="SSF53756">
    <property type="entry name" value="UDP-Glycosyltransferase/glycogen phosphorylase"/>
    <property type="match status" value="1"/>
</dbReference>
<dbReference type="GO" id="GO:0051991">
    <property type="term" value="F:UDP-N-acetyl-D-glucosamine:N-acetylmuramoyl-L-alanyl-D-glutamyl-meso-2,6-diaminopimelyl-D-alanyl-D-alanine-diphosphoundecaprenol 4-beta-N-acetylglucosaminlytransferase activity"/>
    <property type="evidence" value="ECO:0007669"/>
    <property type="project" value="RHEA"/>
</dbReference>
<dbReference type="Gene3D" id="3.40.50.2000">
    <property type="entry name" value="Glycogen Phosphorylase B"/>
    <property type="match status" value="2"/>
</dbReference>
<accession>A0A1G2MIL7</accession>
<dbReference type="GO" id="GO:0005886">
    <property type="term" value="C:plasma membrane"/>
    <property type="evidence" value="ECO:0007669"/>
    <property type="project" value="UniProtKB-SubCell"/>
</dbReference>
<keyword evidence="2 10" id="KW-0132">Cell division</keyword>
<evidence type="ECO:0000313" key="13">
    <source>
        <dbReference type="EMBL" id="OHA23745.1"/>
    </source>
</evidence>
<comment type="similarity">
    <text evidence="10">Belongs to the glycosyltransferase 28 family. MurG subfamily.</text>
</comment>
<feature type="binding site" evidence="10">
    <location>
        <position position="199"/>
    </location>
    <ligand>
        <name>UDP-N-acetyl-alpha-D-glucosamine</name>
        <dbReference type="ChEBI" id="CHEBI:57705"/>
    </ligand>
</feature>
<dbReference type="Proteomes" id="UP000177130">
    <property type="component" value="Unassembled WGS sequence"/>
</dbReference>
<evidence type="ECO:0000256" key="9">
    <source>
        <dbReference type="ARBA" id="ARBA00023316"/>
    </source>
</evidence>
<comment type="function">
    <text evidence="10">Cell wall formation. Catalyzes the transfer of a GlcNAc subunit on undecaprenyl-pyrophosphoryl-MurNAc-pentapeptide (lipid intermediate I) to form undecaprenyl-pyrophosphoryl-MurNAc-(pentapeptide)GlcNAc (lipid intermediate II).</text>
</comment>
<dbReference type="PANTHER" id="PTHR21015">
    <property type="entry name" value="UDP-N-ACETYLGLUCOSAMINE--N-ACETYLMURAMYL-(PENTAPEPTIDE) PYROPHOSPHORYL-UNDECAPRENOL N-ACETYLGLUCOSAMINE TRANSFERASE 1"/>
    <property type="match status" value="1"/>
</dbReference>
<dbReference type="EMBL" id="MHRK01000027">
    <property type="protein sequence ID" value="OHA23745.1"/>
    <property type="molecule type" value="Genomic_DNA"/>
</dbReference>
<dbReference type="UniPathway" id="UPA00219"/>
<sequence>MKILFTGGGSGGHFYPIIAIAEQIEKIVEKEKLIEPSMYYMAPEAMDERMLYDHRITFIEVKAGKRRLYKSILNFLDVFKTGIGVIAAFFKLYSIYPDVVFAKGGFGSFPALMAARILRIPVVIHESDSVPGRVNLWAGKFADRIAVSYPETAEFFPKSRVAWTGQPVRESISPHSRDEAFRFLNLEPNVPVMLIIGGSQGAEILNDVLLGSLNDLLKNWQIIHQTGKANLSEVTSRVNVVVTEKLLLNRYHAFDFLSDSALAMTGGAADLVISRAGSSIFEIASWGVPSIIVPITVSNGNHQRNNAFNYMKSGACLVIEEANFSPHILLTESERIRASDNLKQSMSLAAKKFVQKDSALKIARELVNIAIEHGSR</sequence>
<evidence type="ECO:0000256" key="3">
    <source>
        <dbReference type="ARBA" id="ARBA00022676"/>
    </source>
</evidence>
<comment type="subcellular location">
    <subcellularLocation>
        <location evidence="10">Cell membrane</location>
        <topology evidence="10">Peripheral membrane protein</topology>
        <orientation evidence="10">Cytoplasmic side</orientation>
    </subcellularLocation>
</comment>
<keyword evidence="1 10" id="KW-1003">Cell membrane</keyword>
<gene>
    <name evidence="10" type="primary">murG</name>
    <name evidence="13" type="ORF">A3C72_02445</name>
</gene>
<dbReference type="STRING" id="1802306.A3C72_02445"/>
<dbReference type="GO" id="GO:0050511">
    <property type="term" value="F:undecaprenyldiphospho-muramoylpentapeptide beta-N-acetylglucosaminyltransferase activity"/>
    <property type="evidence" value="ECO:0007669"/>
    <property type="project" value="UniProtKB-UniRule"/>
</dbReference>
<dbReference type="GO" id="GO:0051301">
    <property type="term" value="P:cell division"/>
    <property type="evidence" value="ECO:0007669"/>
    <property type="project" value="UniProtKB-KW"/>
</dbReference>
<dbReference type="InterPro" id="IPR007235">
    <property type="entry name" value="Glyco_trans_28_C"/>
</dbReference>
<reference evidence="13 14" key="1">
    <citation type="journal article" date="2016" name="Nat. Commun.">
        <title>Thousands of microbial genomes shed light on interconnected biogeochemical processes in an aquifer system.</title>
        <authorList>
            <person name="Anantharaman K."/>
            <person name="Brown C.T."/>
            <person name="Hug L.A."/>
            <person name="Sharon I."/>
            <person name="Castelle C.J."/>
            <person name="Probst A.J."/>
            <person name="Thomas B.C."/>
            <person name="Singh A."/>
            <person name="Wilkins M.J."/>
            <person name="Karaoz U."/>
            <person name="Brodie E.L."/>
            <person name="Williams K.H."/>
            <person name="Hubbard S.S."/>
            <person name="Banfield J.F."/>
        </authorList>
    </citation>
    <scope>NUCLEOTIDE SEQUENCE [LARGE SCALE GENOMIC DNA]</scope>
</reference>
<keyword evidence="3 10" id="KW-0328">Glycosyltransferase</keyword>
<keyword evidence="8 10" id="KW-0131">Cell cycle</keyword>
<evidence type="ECO:0000256" key="10">
    <source>
        <dbReference type="HAMAP-Rule" id="MF_00033"/>
    </source>
</evidence>
<evidence type="ECO:0000256" key="7">
    <source>
        <dbReference type="ARBA" id="ARBA00023136"/>
    </source>
</evidence>
<dbReference type="HAMAP" id="MF_00033">
    <property type="entry name" value="MurG"/>
    <property type="match status" value="1"/>
</dbReference>
<feature type="binding site" evidence="10">
    <location>
        <position position="169"/>
    </location>
    <ligand>
        <name>UDP-N-acetyl-alpha-D-glucosamine</name>
        <dbReference type="ChEBI" id="CHEBI:57705"/>
    </ligand>
</feature>
<keyword evidence="9 10" id="KW-0961">Cell wall biogenesis/degradation</keyword>
<dbReference type="InterPro" id="IPR004276">
    <property type="entry name" value="GlycoTrans_28_N"/>
</dbReference>
<dbReference type="GO" id="GO:0071555">
    <property type="term" value="P:cell wall organization"/>
    <property type="evidence" value="ECO:0007669"/>
    <property type="project" value="UniProtKB-KW"/>
</dbReference>
<evidence type="ECO:0000256" key="6">
    <source>
        <dbReference type="ARBA" id="ARBA00022984"/>
    </source>
</evidence>
<dbReference type="Pfam" id="PF04101">
    <property type="entry name" value="Glyco_tran_28_C"/>
    <property type="match status" value="1"/>
</dbReference>
<keyword evidence="7 10" id="KW-0472">Membrane</keyword>
<evidence type="ECO:0000256" key="4">
    <source>
        <dbReference type="ARBA" id="ARBA00022679"/>
    </source>
</evidence>
<keyword evidence="4 10" id="KW-0808">Transferase</keyword>
<dbReference type="EC" id="2.4.1.227" evidence="10"/>
<evidence type="ECO:0000256" key="2">
    <source>
        <dbReference type="ARBA" id="ARBA00022618"/>
    </source>
</evidence>
<dbReference type="PANTHER" id="PTHR21015:SF22">
    <property type="entry name" value="GLYCOSYLTRANSFERASE"/>
    <property type="match status" value="1"/>
</dbReference>
<dbReference type="GO" id="GO:0005975">
    <property type="term" value="P:carbohydrate metabolic process"/>
    <property type="evidence" value="ECO:0007669"/>
    <property type="project" value="InterPro"/>
</dbReference>
<proteinExistence type="inferred from homology"/>
<evidence type="ECO:0000256" key="8">
    <source>
        <dbReference type="ARBA" id="ARBA00023306"/>
    </source>
</evidence>
<feature type="domain" description="Glycosyltransferase family 28 N-terminal" evidence="11">
    <location>
        <begin position="3"/>
        <end position="146"/>
    </location>
</feature>
<dbReference type="GO" id="GO:0008360">
    <property type="term" value="P:regulation of cell shape"/>
    <property type="evidence" value="ECO:0007669"/>
    <property type="project" value="UniProtKB-KW"/>
</dbReference>
<name>A0A1G2MIL7_9BACT</name>